<proteinExistence type="predicted"/>
<evidence type="ECO:0000313" key="1">
    <source>
        <dbReference type="EMBL" id="KAG8188061.1"/>
    </source>
</evidence>
<comment type="caution">
    <text evidence="1">The sequence shown here is derived from an EMBL/GenBank/DDBJ whole genome shotgun (WGS) entry which is preliminary data.</text>
</comment>
<organism evidence="1 2">
    <name type="scientific">Oedothorax gibbosus</name>
    <dbReference type="NCBI Taxonomy" id="931172"/>
    <lineage>
        <taxon>Eukaryota</taxon>
        <taxon>Metazoa</taxon>
        <taxon>Ecdysozoa</taxon>
        <taxon>Arthropoda</taxon>
        <taxon>Chelicerata</taxon>
        <taxon>Arachnida</taxon>
        <taxon>Araneae</taxon>
        <taxon>Araneomorphae</taxon>
        <taxon>Entelegynae</taxon>
        <taxon>Araneoidea</taxon>
        <taxon>Linyphiidae</taxon>
        <taxon>Erigoninae</taxon>
        <taxon>Oedothorax</taxon>
    </lineage>
</organism>
<keyword evidence="2" id="KW-1185">Reference proteome</keyword>
<name>A0AAV6UUR9_9ARAC</name>
<gene>
    <name evidence="1" type="ORF">JTE90_009933</name>
</gene>
<evidence type="ECO:0000313" key="2">
    <source>
        <dbReference type="Proteomes" id="UP000827092"/>
    </source>
</evidence>
<accession>A0AAV6UUR9</accession>
<protein>
    <submittedName>
        <fullName evidence="1">Uncharacterized protein</fullName>
    </submittedName>
</protein>
<dbReference type="Proteomes" id="UP000827092">
    <property type="component" value="Unassembled WGS sequence"/>
</dbReference>
<reference evidence="1 2" key="1">
    <citation type="journal article" date="2022" name="Nat. Ecol. Evol.">
        <title>A masculinizing supergene underlies an exaggerated male reproductive morph in a spider.</title>
        <authorList>
            <person name="Hendrickx F."/>
            <person name="De Corte Z."/>
            <person name="Sonet G."/>
            <person name="Van Belleghem S.M."/>
            <person name="Kostlbacher S."/>
            <person name="Vangestel C."/>
        </authorList>
    </citation>
    <scope>NUCLEOTIDE SEQUENCE [LARGE SCALE GENOMIC DNA]</scope>
    <source>
        <strain evidence="1">W744_W776</strain>
    </source>
</reference>
<dbReference type="AlphaFoldDB" id="A0AAV6UUR9"/>
<dbReference type="EMBL" id="JAFNEN010000251">
    <property type="protein sequence ID" value="KAG8188061.1"/>
    <property type="molecule type" value="Genomic_DNA"/>
</dbReference>
<sequence>MARKSIPGALSVVVGWGSRVIVPEKLQDAAGCSLLHAGHTVSYFVVCPNFDNCRVVYEYDGELNQDTQSGQSLYFRLVNFGSKQASIFVCRVCSYSASNAATLKRHECQTKIGCCPLKTLASPNSSYIYAMSAIWRGPRSLILPHDRHQRREQSSSMCVRMQSMPVHIHKFGNPKAACEDTYRRETFRV</sequence>